<dbReference type="EMBL" id="LSFM01000018">
    <property type="protein sequence ID" value="OBY65367.1"/>
    <property type="molecule type" value="Genomic_DNA"/>
</dbReference>
<reference evidence="2" key="1">
    <citation type="submission" date="2016-02" db="EMBL/GenBank/DDBJ databases">
        <authorList>
            <person name="Shin S.-K."/>
            <person name="Yi H."/>
            <person name="Kim E."/>
        </authorList>
    </citation>
    <scope>NUCLEOTIDE SEQUENCE [LARGE SCALE GENOMIC DNA]</scope>
    <source>
        <strain evidence="2">LPB0003</strain>
    </source>
</reference>
<gene>
    <name evidence="1" type="ORF">LPB3_03125</name>
</gene>
<sequence length="128" mass="14858">MKRAISTHKETILRPNSEFERRVIFQYYLDNDIKITEEEREILLQCVAVEPENIGIIGCLLNDNSHLNTLRLAIASTNKSNKKLANLSKELLLNLDVNTADIYYFVEREYESLTKVEVDVTNVYLTFC</sequence>
<dbReference type="RefSeq" id="WP_065318145.1">
    <property type="nucleotide sequence ID" value="NZ_CP017477.1"/>
</dbReference>
<dbReference type="OrthoDB" id="1444779at2"/>
<dbReference type="AlphaFoldDB" id="A0A1B8U0J3"/>
<evidence type="ECO:0000313" key="2">
    <source>
        <dbReference type="Proteomes" id="UP000092584"/>
    </source>
</evidence>
<dbReference type="Proteomes" id="UP000092584">
    <property type="component" value="Unassembled WGS sequence"/>
</dbReference>
<keyword evidence="2" id="KW-1185">Reference proteome</keyword>
<organism evidence="1 2">
    <name type="scientific">Polaribacter vadi</name>
    <dbReference type="NCBI Taxonomy" id="1774273"/>
    <lineage>
        <taxon>Bacteria</taxon>
        <taxon>Pseudomonadati</taxon>
        <taxon>Bacteroidota</taxon>
        <taxon>Flavobacteriia</taxon>
        <taxon>Flavobacteriales</taxon>
        <taxon>Flavobacteriaceae</taxon>
    </lineage>
</organism>
<accession>A0A1B8U0J3</accession>
<proteinExistence type="predicted"/>
<comment type="caution">
    <text evidence="1">The sequence shown here is derived from an EMBL/GenBank/DDBJ whole genome shotgun (WGS) entry which is preliminary data.</text>
</comment>
<protein>
    <submittedName>
        <fullName evidence="1">Uncharacterized protein</fullName>
    </submittedName>
</protein>
<dbReference type="STRING" id="1774273.LPB03_01985"/>
<evidence type="ECO:0000313" key="1">
    <source>
        <dbReference type="EMBL" id="OBY65367.1"/>
    </source>
</evidence>
<dbReference type="KEGG" id="pob:LPB03_01985"/>
<name>A0A1B8U0J3_9FLAO</name>